<comment type="similarity">
    <text evidence="4 6">Belongs to the GART family.</text>
</comment>
<dbReference type="SUPFAM" id="SSF53328">
    <property type="entry name" value="Formyltransferase"/>
    <property type="match status" value="1"/>
</dbReference>
<dbReference type="InterPro" id="IPR002376">
    <property type="entry name" value="Formyl_transf_N"/>
</dbReference>
<dbReference type="GeneID" id="34014136"/>
<evidence type="ECO:0000256" key="2">
    <source>
        <dbReference type="ARBA" id="ARBA00022679"/>
    </source>
</evidence>
<evidence type="ECO:0000256" key="5">
    <source>
        <dbReference type="ARBA" id="ARBA00047664"/>
    </source>
</evidence>
<feature type="binding site" evidence="6">
    <location>
        <position position="125"/>
    </location>
    <ligand>
        <name>(6R)-10-formyltetrahydrofolate</name>
        <dbReference type="ChEBI" id="CHEBI:195366"/>
    </ligand>
</feature>
<dbReference type="NCBIfam" id="TIGR00639">
    <property type="entry name" value="PurN"/>
    <property type="match status" value="1"/>
</dbReference>
<comment type="function">
    <text evidence="6">Catalyzes the transfer of a formyl group from 10-formyltetrahydrofolate to 5-phospho-ribosyl-glycinamide (GAR), producing 5-phospho-ribosyl-N-formylglycinamide (FGAR) and tetrahydrofolate.</text>
</comment>
<proteinExistence type="inferred from homology"/>
<evidence type="ECO:0000256" key="4">
    <source>
        <dbReference type="ARBA" id="ARBA00038440"/>
    </source>
</evidence>
<dbReference type="PANTHER" id="PTHR43369:SF2">
    <property type="entry name" value="PHOSPHORIBOSYLGLYCINAMIDE FORMYLTRANSFERASE"/>
    <property type="match status" value="1"/>
</dbReference>
<dbReference type="RefSeq" id="WP_240612079.1">
    <property type="nucleotide sequence ID" value="NZ_CP022048.2"/>
</dbReference>
<dbReference type="GO" id="GO:0004644">
    <property type="term" value="F:phosphoribosylglycinamide formyltransferase activity"/>
    <property type="evidence" value="ECO:0007669"/>
    <property type="project" value="UniProtKB-EC"/>
</dbReference>
<accession>A0ABU4KNK1</accession>
<dbReference type="EMBL" id="JAMYEC010000003">
    <property type="protein sequence ID" value="MDX2334519.1"/>
    <property type="molecule type" value="Genomic_DNA"/>
</dbReference>
<feature type="binding site" evidence="6">
    <location>
        <begin position="29"/>
        <end position="31"/>
    </location>
    <ligand>
        <name>N(1)-(5-phospho-beta-D-ribosyl)glycinamide</name>
        <dbReference type="ChEBI" id="CHEBI:143788"/>
    </ligand>
</feature>
<feature type="active site" description="Proton donor" evidence="6">
    <location>
        <position position="127"/>
    </location>
</feature>
<evidence type="ECO:0000313" key="9">
    <source>
        <dbReference type="Proteomes" id="UP001272940"/>
    </source>
</evidence>
<sequence length="210" mass="21907">MVARPVMRGAMSPQAAPPVRVAVLISGAGSNMAALIDAGQAPDSGYEVVLVLSNVEGAGGLAIAAAKGVATATVAHKPFGKDREAHERAVDAVLRDAGAEVLALAGYMRVLTPWLVGGWRERMLNIHPSLLPLYPGLDTHARAITAGDAEAGCTVHLVTEGVDEGPILGQARVPIVEGDTAEALAERVKTAEHQLYPQVLSDFCRDLLRP</sequence>
<dbReference type="PROSITE" id="PS00373">
    <property type="entry name" value="GART"/>
    <property type="match status" value="1"/>
</dbReference>
<name>A0ABU4KNK1_BREVE</name>
<gene>
    <name evidence="6 8" type="primary">purN</name>
    <name evidence="8" type="ORF">NJD11_06150</name>
</gene>
<dbReference type="InterPro" id="IPR036477">
    <property type="entry name" value="Formyl_transf_N_sf"/>
</dbReference>
<comment type="catalytic activity">
    <reaction evidence="5 6">
        <text>N(1)-(5-phospho-beta-D-ribosyl)glycinamide + (6R)-10-formyltetrahydrofolate = N(2)-formyl-N(1)-(5-phospho-beta-D-ribosyl)glycinamide + (6S)-5,6,7,8-tetrahydrofolate + H(+)</text>
        <dbReference type="Rhea" id="RHEA:15053"/>
        <dbReference type="ChEBI" id="CHEBI:15378"/>
        <dbReference type="ChEBI" id="CHEBI:57453"/>
        <dbReference type="ChEBI" id="CHEBI:143788"/>
        <dbReference type="ChEBI" id="CHEBI:147286"/>
        <dbReference type="ChEBI" id="CHEBI:195366"/>
        <dbReference type="EC" id="2.1.2.2"/>
    </reaction>
</comment>
<feature type="binding site" evidence="6">
    <location>
        <position position="83"/>
    </location>
    <ligand>
        <name>(6R)-10-formyltetrahydrofolate</name>
        <dbReference type="ChEBI" id="CHEBI:195366"/>
    </ligand>
</feature>
<dbReference type="EC" id="2.1.2.2" evidence="6"/>
<dbReference type="PANTHER" id="PTHR43369">
    <property type="entry name" value="PHOSPHORIBOSYLGLYCINAMIDE FORMYLTRANSFERASE"/>
    <property type="match status" value="1"/>
</dbReference>
<keyword evidence="9" id="KW-1185">Reference proteome</keyword>
<evidence type="ECO:0000259" key="7">
    <source>
        <dbReference type="Pfam" id="PF00551"/>
    </source>
</evidence>
<dbReference type="Pfam" id="PF00551">
    <property type="entry name" value="Formyl_trans_N"/>
    <property type="match status" value="1"/>
</dbReference>
<dbReference type="InterPro" id="IPR004607">
    <property type="entry name" value="GART"/>
</dbReference>
<comment type="caution">
    <text evidence="6">Lacks conserved residue(s) required for the propagation of feature annotation.</text>
</comment>
<dbReference type="CDD" id="cd08645">
    <property type="entry name" value="FMT_core_GART"/>
    <property type="match status" value="1"/>
</dbReference>
<organism evidence="8 9">
    <name type="scientific">Brevundimonas vesicularis</name>
    <name type="common">Pseudomonas vesicularis</name>
    <dbReference type="NCBI Taxonomy" id="41276"/>
    <lineage>
        <taxon>Bacteria</taxon>
        <taxon>Pseudomonadati</taxon>
        <taxon>Pseudomonadota</taxon>
        <taxon>Alphaproteobacteria</taxon>
        <taxon>Caulobacterales</taxon>
        <taxon>Caulobacteraceae</taxon>
        <taxon>Brevundimonas</taxon>
    </lineage>
</organism>
<evidence type="ECO:0000313" key="8">
    <source>
        <dbReference type="EMBL" id="MDX2334519.1"/>
    </source>
</evidence>
<feature type="domain" description="Formyl transferase N-terminal" evidence="7">
    <location>
        <begin position="20"/>
        <end position="200"/>
    </location>
</feature>
<evidence type="ECO:0000256" key="1">
    <source>
        <dbReference type="ARBA" id="ARBA00005054"/>
    </source>
</evidence>
<dbReference type="Gene3D" id="3.40.50.170">
    <property type="entry name" value="Formyl transferase, N-terminal domain"/>
    <property type="match status" value="1"/>
</dbReference>
<dbReference type="HAMAP" id="MF_01930">
    <property type="entry name" value="PurN"/>
    <property type="match status" value="1"/>
</dbReference>
<keyword evidence="2 6" id="KW-0808">Transferase</keyword>
<comment type="pathway">
    <text evidence="1 6">Purine metabolism; IMP biosynthesis via de novo pathway; N(2)-formyl-N(1)-(5-phospho-D-ribosyl)glycinamide from N(1)-(5-phospho-D-ribosyl)glycinamide (10-formyl THF route): step 1/1.</text>
</comment>
<reference evidence="8 9" key="1">
    <citation type="journal article" date="2023" name="FEMS Microbes">
        <title>Whole genomes of deep-sea sponge-associated bacteria exhibit high novel natural product potential.</title>
        <authorList>
            <person name="Hesketh-Best P.J."/>
            <person name="January G.G."/>
            <person name="Koch M.J."/>
            <person name="Warburton P.J."/>
            <person name="Howell K.L."/>
            <person name="Upton M."/>
        </authorList>
    </citation>
    <scope>NUCLEOTIDE SEQUENCE [LARGE SCALE GENOMIC DNA]</scope>
    <source>
        <strain evidence="8 9">PC206-O</strain>
    </source>
</reference>
<protein>
    <recommendedName>
        <fullName evidence="6">Phosphoribosylglycinamide formyltransferase</fullName>
        <ecNumber evidence="6">2.1.2.2</ecNumber>
    </recommendedName>
    <alternativeName>
        <fullName evidence="6">5'-phosphoribosylglycinamide transformylase</fullName>
    </alternativeName>
    <alternativeName>
        <fullName evidence="6">GAR transformylase</fullName>
        <shortName evidence="6">GART</shortName>
    </alternativeName>
</protein>
<feature type="site" description="Raises pKa of active site His" evidence="6">
    <location>
        <position position="163"/>
    </location>
</feature>
<comment type="caution">
    <text evidence="8">The sequence shown here is derived from an EMBL/GenBank/DDBJ whole genome shotgun (WGS) entry which is preliminary data.</text>
</comment>
<keyword evidence="3 6" id="KW-0658">Purine biosynthesis</keyword>
<dbReference type="InterPro" id="IPR001555">
    <property type="entry name" value="GART_AS"/>
</dbReference>
<evidence type="ECO:0000256" key="3">
    <source>
        <dbReference type="ARBA" id="ARBA00022755"/>
    </source>
</evidence>
<dbReference type="Proteomes" id="UP001272940">
    <property type="component" value="Unassembled WGS sequence"/>
</dbReference>
<evidence type="ECO:0000256" key="6">
    <source>
        <dbReference type="HAMAP-Rule" id="MF_01930"/>
    </source>
</evidence>